<dbReference type="RefSeq" id="WP_376754243.1">
    <property type="nucleotide sequence ID" value="NZ_CP124550.1"/>
</dbReference>
<sequence length="68" mass="7891">MSQQTNKSVSEKMAQLGELVAWFESDEFALEDAIKKFREAEELAKSIENDLKNIKNDINVIKKRFDEV</sequence>
<proteinExistence type="inferred from homology"/>
<evidence type="ECO:0000256" key="7">
    <source>
        <dbReference type="SAM" id="Coils"/>
    </source>
</evidence>
<keyword evidence="3" id="KW-0540">Nuclease</keyword>
<evidence type="ECO:0000256" key="1">
    <source>
        <dbReference type="ARBA" id="ARBA00009998"/>
    </source>
</evidence>
<evidence type="ECO:0000313" key="8">
    <source>
        <dbReference type="EMBL" id="WIO45873.1"/>
    </source>
</evidence>
<dbReference type="Proteomes" id="UP001177295">
    <property type="component" value="Chromosome"/>
</dbReference>
<dbReference type="Pfam" id="PF02609">
    <property type="entry name" value="Exonuc_VII_S"/>
    <property type="match status" value="1"/>
</dbReference>
<evidence type="ECO:0000256" key="5">
    <source>
        <dbReference type="ARBA" id="ARBA00022839"/>
    </source>
</evidence>
<dbReference type="SUPFAM" id="SSF116842">
    <property type="entry name" value="XseB-like"/>
    <property type="match status" value="1"/>
</dbReference>
<evidence type="ECO:0000313" key="9">
    <source>
        <dbReference type="Proteomes" id="UP001177295"/>
    </source>
</evidence>
<organism evidence="8 9">
    <name type="scientific">Candidatus Southlakia epibionticum</name>
    <dbReference type="NCBI Taxonomy" id="3043284"/>
    <lineage>
        <taxon>Bacteria</taxon>
        <taxon>Candidatus Saccharimonadota</taxon>
        <taxon>Candidatus Saccharimonadia</taxon>
        <taxon>Candidatus Saccharimonadales</taxon>
        <taxon>Candidatus Saccharimonadaceae</taxon>
        <taxon>Candidatus Southlakia</taxon>
    </lineage>
</organism>
<keyword evidence="4" id="KW-0378">Hydrolase</keyword>
<dbReference type="EMBL" id="CP124550">
    <property type="protein sequence ID" value="WIO45873.1"/>
    <property type="molecule type" value="Genomic_DNA"/>
</dbReference>
<evidence type="ECO:0000256" key="3">
    <source>
        <dbReference type="ARBA" id="ARBA00022722"/>
    </source>
</evidence>
<dbReference type="NCBIfam" id="TIGR01280">
    <property type="entry name" value="xseB"/>
    <property type="match status" value="1"/>
</dbReference>
<dbReference type="InterPro" id="IPR037004">
    <property type="entry name" value="Exonuc_VII_ssu_sf"/>
</dbReference>
<name>A0ABY8WYI8_9BACT</name>
<keyword evidence="5" id="KW-0269">Exonuclease</keyword>
<dbReference type="InterPro" id="IPR003761">
    <property type="entry name" value="Exonuc_VII_S"/>
</dbReference>
<evidence type="ECO:0000256" key="2">
    <source>
        <dbReference type="ARBA" id="ARBA00022490"/>
    </source>
</evidence>
<dbReference type="Gene3D" id="1.10.287.1040">
    <property type="entry name" value="Exonuclease VII, small subunit"/>
    <property type="match status" value="1"/>
</dbReference>
<gene>
    <name evidence="8" type="primary">xseB</name>
    <name evidence="8" type="ORF">SEML1_0243</name>
</gene>
<evidence type="ECO:0000256" key="6">
    <source>
        <dbReference type="NCBIfam" id="TIGR01280"/>
    </source>
</evidence>
<reference evidence="8 9" key="1">
    <citation type="journal article" date="2023" name="Cell">
        <title>Genetic manipulation of Patescibacteria provides mechanistic insights into microbial dark matter and the epibiotic lifestyle.</title>
        <authorList>
            <person name="Wang Y."/>
            <person name="Gallagher L.A."/>
            <person name="Andrade P.A."/>
            <person name="Liu A."/>
            <person name="Humphreys I.R."/>
            <person name="Turkarslan S."/>
            <person name="Cutler K.J."/>
            <person name="Arrieta-Ortiz M.L."/>
            <person name="Li Y."/>
            <person name="Radey M.C."/>
            <person name="McLean J.S."/>
            <person name="Cong Q."/>
            <person name="Baker D."/>
            <person name="Baliga N.S."/>
            <person name="Peterson S.B."/>
            <person name="Mougous J.D."/>
        </authorList>
    </citation>
    <scope>NUCLEOTIDE SEQUENCE [LARGE SCALE GENOMIC DNA]</scope>
    <source>
        <strain evidence="8 9">ML1</strain>
    </source>
</reference>
<feature type="coiled-coil region" evidence="7">
    <location>
        <begin position="30"/>
        <end position="64"/>
    </location>
</feature>
<comment type="similarity">
    <text evidence="1">Belongs to the XseB family.</text>
</comment>
<accession>A0ABY8WYI8</accession>
<keyword evidence="7" id="KW-0175">Coiled coil</keyword>
<evidence type="ECO:0000256" key="4">
    <source>
        <dbReference type="ARBA" id="ARBA00022801"/>
    </source>
</evidence>
<keyword evidence="9" id="KW-1185">Reference proteome</keyword>
<dbReference type="EC" id="3.1.11.6" evidence="6"/>
<protein>
    <recommendedName>
        <fullName evidence="6">Exodeoxyribonuclease VII small subunit</fullName>
        <ecNumber evidence="6">3.1.11.6</ecNumber>
    </recommendedName>
</protein>
<keyword evidence="2" id="KW-0963">Cytoplasm</keyword>